<reference evidence="5" key="1">
    <citation type="journal article" date="2019" name="Int. J. Syst. Evol. Microbiol.">
        <title>The Global Catalogue of Microorganisms (GCM) 10K type strain sequencing project: providing services to taxonomists for standard genome sequencing and annotation.</title>
        <authorList>
            <consortium name="The Broad Institute Genomics Platform"/>
            <consortium name="The Broad Institute Genome Sequencing Center for Infectious Disease"/>
            <person name="Wu L."/>
            <person name="Ma J."/>
        </authorList>
    </citation>
    <scope>NUCLEOTIDE SEQUENCE [LARGE SCALE GENOMIC DNA]</scope>
    <source>
        <strain evidence="5">JCM 17017</strain>
    </source>
</reference>
<keyword evidence="5" id="KW-1185">Reference proteome</keyword>
<comment type="cofactor">
    <cofactor evidence="1">
        <name>Mg(2+)</name>
        <dbReference type="ChEBI" id="CHEBI:18420"/>
    </cofactor>
</comment>
<keyword evidence="4" id="KW-0808">Transferase</keyword>
<evidence type="ECO:0000256" key="1">
    <source>
        <dbReference type="ARBA" id="ARBA00001946"/>
    </source>
</evidence>
<dbReference type="PANTHER" id="PTHR12358:SF106">
    <property type="entry name" value="LIPID KINASE YEGS"/>
    <property type="match status" value="1"/>
</dbReference>
<dbReference type="PROSITE" id="PS50146">
    <property type="entry name" value="DAGK"/>
    <property type="match status" value="1"/>
</dbReference>
<evidence type="ECO:0000313" key="5">
    <source>
        <dbReference type="Proteomes" id="UP001501624"/>
    </source>
</evidence>
<dbReference type="InterPro" id="IPR016064">
    <property type="entry name" value="NAD/diacylglycerol_kinase_sf"/>
</dbReference>
<dbReference type="SUPFAM" id="SSF111331">
    <property type="entry name" value="NAD kinase/diacylglycerol kinase-like"/>
    <property type="match status" value="1"/>
</dbReference>
<evidence type="ECO:0000256" key="2">
    <source>
        <dbReference type="ARBA" id="ARBA00005983"/>
    </source>
</evidence>
<organism evidence="4 5">
    <name type="scientific">Amycolatopsis tucumanensis</name>
    <dbReference type="NCBI Taxonomy" id="401106"/>
    <lineage>
        <taxon>Bacteria</taxon>
        <taxon>Bacillati</taxon>
        <taxon>Actinomycetota</taxon>
        <taxon>Actinomycetes</taxon>
        <taxon>Pseudonocardiales</taxon>
        <taxon>Pseudonocardiaceae</taxon>
        <taxon>Amycolatopsis</taxon>
    </lineage>
</organism>
<dbReference type="Pfam" id="PF00781">
    <property type="entry name" value="DAGK_cat"/>
    <property type="match status" value="1"/>
</dbReference>
<dbReference type="Gene3D" id="3.40.50.10330">
    <property type="entry name" value="Probable inorganic polyphosphate/atp-NAD kinase, domain 1"/>
    <property type="match status" value="1"/>
</dbReference>
<dbReference type="SMART" id="SM00046">
    <property type="entry name" value="DAGKc"/>
    <property type="match status" value="1"/>
</dbReference>
<feature type="domain" description="DAGKc" evidence="3">
    <location>
        <begin position="9"/>
        <end position="146"/>
    </location>
</feature>
<evidence type="ECO:0000259" key="3">
    <source>
        <dbReference type="PROSITE" id="PS50146"/>
    </source>
</evidence>
<dbReference type="Gene3D" id="2.60.200.40">
    <property type="match status" value="1"/>
</dbReference>
<dbReference type="EMBL" id="BAABCM010000006">
    <property type="protein sequence ID" value="GAA3823167.1"/>
    <property type="molecule type" value="Genomic_DNA"/>
</dbReference>
<gene>
    <name evidence="4" type="ORF">GCM10022380_47680</name>
</gene>
<comment type="similarity">
    <text evidence="2">Belongs to the diacylglycerol/lipid kinase family.</text>
</comment>
<dbReference type="Proteomes" id="UP001501624">
    <property type="component" value="Unassembled WGS sequence"/>
</dbReference>
<dbReference type="PANTHER" id="PTHR12358">
    <property type="entry name" value="SPHINGOSINE KINASE"/>
    <property type="match status" value="1"/>
</dbReference>
<dbReference type="GO" id="GO:0016301">
    <property type="term" value="F:kinase activity"/>
    <property type="evidence" value="ECO:0007669"/>
    <property type="project" value="UniProtKB-KW"/>
</dbReference>
<protein>
    <submittedName>
        <fullName evidence="4">Diacylglycerol kinase family protein</fullName>
    </submittedName>
</protein>
<proteinExistence type="inferred from homology"/>
<dbReference type="InterPro" id="IPR050187">
    <property type="entry name" value="Lipid_Phosphate_FormReg"/>
</dbReference>
<comment type="caution">
    <text evidence="4">The sequence shown here is derived from an EMBL/GenBank/DDBJ whole genome shotgun (WGS) entry which is preliminary data.</text>
</comment>
<sequence length="314" mass="33646">MGCARLAYPADMRAILVVNPQATSTTAGGRDVLAHALASQVKLEVVETDYRGHALAVARDAARDGIDLVVAHGGDGTVNEVVNGLLADGPATQLPALGVVPGGSANVFARALGISRDPVEATHQLLSAIESGRSRRVGLGLADGRWFTFNAGLGWDADVVATVADRRGKQTNALLYMRAAVTCYFRPRSPRLPLTVHVPGEEPAEVRMAFVSNTDPWSYLGERPVHLNTGSSFERGLGLFALRKLSLPLVFRHVRQALRTEAEHRGKALVKYDDLAKLSVTAEEPVNFQVDGDLIGRRTQVDFTSVPDVLTVLA</sequence>
<dbReference type="InterPro" id="IPR001206">
    <property type="entry name" value="Diacylglycerol_kinase_cat_dom"/>
</dbReference>
<keyword evidence="4" id="KW-0418">Kinase</keyword>
<dbReference type="InterPro" id="IPR017438">
    <property type="entry name" value="ATP-NAD_kinase_N"/>
</dbReference>
<name>A0ABP7INT8_9PSEU</name>
<evidence type="ECO:0000313" key="4">
    <source>
        <dbReference type="EMBL" id="GAA3823167.1"/>
    </source>
</evidence>
<accession>A0ABP7INT8</accession>